<protein>
    <submittedName>
        <fullName evidence="3">Cell division protein</fullName>
    </submittedName>
</protein>
<keyword evidence="4" id="KW-1185">Reference proteome</keyword>
<dbReference type="InterPro" id="IPR039076">
    <property type="entry name" value="DivIC"/>
</dbReference>
<organism evidence="3 4">
    <name type="scientific">Virgibacillus profundi</name>
    <dbReference type="NCBI Taxonomy" id="2024555"/>
    <lineage>
        <taxon>Bacteria</taxon>
        <taxon>Bacillati</taxon>
        <taxon>Bacillota</taxon>
        <taxon>Bacilli</taxon>
        <taxon>Bacillales</taxon>
        <taxon>Bacillaceae</taxon>
        <taxon>Virgibacillus</taxon>
    </lineage>
</organism>
<name>A0A2A2IBX2_9BACI</name>
<reference evidence="3 4" key="1">
    <citation type="submission" date="2017-08" db="EMBL/GenBank/DDBJ databases">
        <title>Virgibacillus indicus sp. nov. and Virgibacillus profoundi sp. nov, two moderately halophilic bacteria isolated from marine sediment by using the Microfluidic Streak Plate.</title>
        <authorList>
            <person name="Xu B."/>
            <person name="Hu B."/>
            <person name="Wang J."/>
            <person name="Zhu Y."/>
            <person name="Huang L."/>
            <person name="Du W."/>
            <person name="Huang Y."/>
        </authorList>
    </citation>
    <scope>NUCLEOTIDE SEQUENCE [LARGE SCALE GENOMIC DNA]</scope>
    <source>
        <strain evidence="3 4">IO3-P3-H5</strain>
    </source>
</reference>
<accession>A0A2A2IBX2</accession>
<dbReference type="Proteomes" id="UP000218887">
    <property type="component" value="Unassembled WGS sequence"/>
</dbReference>
<feature type="coiled-coil region" evidence="1">
    <location>
        <begin position="55"/>
        <end position="96"/>
    </location>
</feature>
<evidence type="ECO:0000313" key="3">
    <source>
        <dbReference type="EMBL" id="PAV28573.1"/>
    </source>
</evidence>
<sequence length="126" mass="15278">MSMKERTVTRLDSNYMQQYDVYLERQKRKKQRLIRRLVLFSMIVVITIGAMTAYHVKQRVLQSEKEEQYQQLEEELASLQHQETNLKEEIELLNNEEYILEIARTNYFLSKEGELIFKIPEEDPLY</sequence>
<dbReference type="Pfam" id="PF04977">
    <property type="entry name" value="DivIC"/>
    <property type="match status" value="1"/>
</dbReference>
<dbReference type="GO" id="GO:0051301">
    <property type="term" value="P:cell division"/>
    <property type="evidence" value="ECO:0007669"/>
    <property type="project" value="UniProtKB-KW"/>
</dbReference>
<keyword evidence="3" id="KW-0132">Cell division</keyword>
<evidence type="ECO:0000256" key="2">
    <source>
        <dbReference type="SAM" id="Phobius"/>
    </source>
</evidence>
<dbReference type="PANTHER" id="PTHR40027">
    <property type="entry name" value="CELL DIVISION PROTEIN DIVIC"/>
    <property type="match status" value="1"/>
</dbReference>
<keyword evidence="2" id="KW-1133">Transmembrane helix</keyword>
<keyword evidence="2" id="KW-0472">Membrane</keyword>
<proteinExistence type="predicted"/>
<gene>
    <name evidence="3" type="ORF">CIL05_16705</name>
</gene>
<keyword evidence="1" id="KW-0175">Coiled coil</keyword>
<feature type="transmembrane region" description="Helical" evidence="2">
    <location>
        <begin position="37"/>
        <end position="56"/>
    </location>
</feature>
<dbReference type="AlphaFoldDB" id="A0A2A2IBX2"/>
<keyword evidence="3" id="KW-0131">Cell cycle</keyword>
<comment type="caution">
    <text evidence="3">The sequence shown here is derived from an EMBL/GenBank/DDBJ whole genome shotgun (WGS) entry which is preliminary data.</text>
</comment>
<dbReference type="PANTHER" id="PTHR40027:SF1">
    <property type="entry name" value="CELL DIVISION PROTEIN DIVIC"/>
    <property type="match status" value="1"/>
</dbReference>
<dbReference type="InterPro" id="IPR007060">
    <property type="entry name" value="FtsL/DivIC"/>
</dbReference>
<evidence type="ECO:0000313" key="4">
    <source>
        <dbReference type="Proteomes" id="UP000218887"/>
    </source>
</evidence>
<keyword evidence="2" id="KW-0812">Transmembrane</keyword>
<evidence type="ECO:0000256" key="1">
    <source>
        <dbReference type="SAM" id="Coils"/>
    </source>
</evidence>
<dbReference type="EMBL" id="NPOA01000012">
    <property type="protein sequence ID" value="PAV28573.1"/>
    <property type="molecule type" value="Genomic_DNA"/>
</dbReference>